<reference evidence="3" key="1">
    <citation type="submission" date="2006-08" db="EMBL/GenBank/DDBJ databases">
        <title>Complete sequence of Alkalilimnicola ehrilichei MLHE-1.</title>
        <authorList>
            <person name="Copeland A."/>
            <person name="Lucas S."/>
            <person name="Lapidus A."/>
            <person name="Barry K."/>
            <person name="Detter J.C."/>
            <person name="Glavina del Rio T."/>
            <person name="Hammon N."/>
            <person name="Israni S."/>
            <person name="Dalin E."/>
            <person name="Tice H."/>
            <person name="Pitluck S."/>
            <person name="Sims D."/>
            <person name="Brettin T."/>
            <person name="Bruce D."/>
            <person name="Han C."/>
            <person name="Tapia R."/>
            <person name="Gilna P."/>
            <person name="Schmutz J."/>
            <person name="Larimer F."/>
            <person name="Land M."/>
            <person name="Hauser L."/>
            <person name="Kyrpides N."/>
            <person name="Mikhailova N."/>
            <person name="Oremland R.S."/>
            <person name="Hoeft S.E."/>
            <person name="Switzer-Blum J."/>
            <person name="Kulp T."/>
            <person name="King G."/>
            <person name="Tabita R."/>
            <person name="Witte B."/>
            <person name="Santini J.M."/>
            <person name="Basu P."/>
            <person name="Hollibaugh J.T."/>
            <person name="Xie G."/>
            <person name="Stolz J.F."/>
            <person name="Richardson P."/>
        </authorList>
    </citation>
    <scope>NUCLEOTIDE SEQUENCE [LARGE SCALE GENOMIC DNA]</scope>
    <source>
        <strain evidence="3">ATCC BAA-1101 / DSM 17681 / MLHE-1</strain>
    </source>
</reference>
<proteinExistence type="predicted"/>
<keyword evidence="1" id="KW-0812">Transmembrane</keyword>
<dbReference type="EMBL" id="CP000453">
    <property type="protein sequence ID" value="ABI55975.1"/>
    <property type="molecule type" value="Genomic_DNA"/>
</dbReference>
<organism evidence="2 3">
    <name type="scientific">Alkalilimnicola ehrlichii (strain ATCC BAA-1101 / DSM 17681 / MLHE-1)</name>
    <dbReference type="NCBI Taxonomy" id="187272"/>
    <lineage>
        <taxon>Bacteria</taxon>
        <taxon>Pseudomonadati</taxon>
        <taxon>Pseudomonadota</taxon>
        <taxon>Gammaproteobacteria</taxon>
        <taxon>Chromatiales</taxon>
        <taxon>Ectothiorhodospiraceae</taxon>
        <taxon>Alkalilimnicola</taxon>
    </lineage>
</organism>
<keyword evidence="1" id="KW-1133">Transmembrane helix</keyword>
<dbReference type="RefSeq" id="WP_011628370.1">
    <property type="nucleotide sequence ID" value="NC_008340.1"/>
</dbReference>
<keyword evidence="3" id="KW-1185">Reference proteome</keyword>
<feature type="transmembrane region" description="Helical" evidence="1">
    <location>
        <begin position="12"/>
        <end position="32"/>
    </location>
</feature>
<evidence type="ECO:0008006" key="4">
    <source>
        <dbReference type="Google" id="ProtNLM"/>
    </source>
</evidence>
<dbReference type="OrthoDB" id="6238340at2"/>
<dbReference type="KEGG" id="aeh:Mlg_0621"/>
<evidence type="ECO:0000256" key="1">
    <source>
        <dbReference type="SAM" id="Phobius"/>
    </source>
</evidence>
<name>Q0AB12_ALKEH</name>
<evidence type="ECO:0000313" key="2">
    <source>
        <dbReference type="EMBL" id="ABI55975.1"/>
    </source>
</evidence>
<sequence>MEPKPTPKPLLYHIIGALVLIITGVIWLFLQWRADGPASEWEAALPHALVLGGFAWYAVTRLRIWRRQRD</sequence>
<protein>
    <recommendedName>
        <fullName evidence="4">Transmembrane protein</fullName>
    </recommendedName>
</protein>
<keyword evidence="1" id="KW-0472">Membrane</keyword>
<gene>
    <name evidence="2" type="ordered locus">Mlg_0621</name>
</gene>
<feature type="transmembrane region" description="Helical" evidence="1">
    <location>
        <begin position="44"/>
        <end position="64"/>
    </location>
</feature>
<dbReference type="Proteomes" id="UP000001962">
    <property type="component" value="Chromosome"/>
</dbReference>
<accession>Q0AB12</accession>
<dbReference type="HOGENOM" id="CLU_2748804_0_0_6"/>
<evidence type="ECO:0000313" key="3">
    <source>
        <dbReference type="Proteomes" id="UP000001962"/>
    </source>
</evidence>
<dbReference type="AlphaFoldDB" id="Q0AB12"/>